<dbReference type="GO" id="GO:0035556">
    <property type="term" value="P:intracellular signal transduction"/>
    <property type="evidence" value="ECO:0007669"/>
    <property type="project" value="InterPro"/>
</dbReference>
<gene>
    <name evidence="10" type="ORF">EUA06_21045</name>
</gene>
<dbReference type="SUPFAM" id="SSF55073">
    <property type="entry name" value="Nucleotide cyclase"/>
    <property type="match status" value="1"/>
</dbReference>
<dbReference type="PANTHER" id="PTHR43081:SF17">
    <property type="entry name" value="BLL5647 PROTEIN"/>
    <property type="match status" value="1"/>
</dbReference>
<dbReference type="PROSITE" id="PS50125">
    <property type="entry name" value="GUANYLATE_CYCLASE_2"/>
    <property type="match status" value="1"/>
</dbReference>
<dbReference type="InterPro" id="IPR050697">
    <property type="entry name" value="Adenylyl/Guanylyl_Cyclase_3/4"/>
</dbReference>
<dbReference type="CDD" id="cd07302">
    <property type="entry name" value="CHD"/>
    <property type="match status" value="1"/>
</dbReference>
<evidence type="ECO:0000256" key="4">
    <source>
        <dbReference type="ARBA" id="ARBA00022692"/>
    </source>
</evidence>
<accession>A0A4Q2RL16</accession>
<dbReference type="SMART" id="SM00304">
    <property type="entry name" value="HAMP"/>
    <property type="match status" value="1"/>
</dbReference>
<feature type="transmembrane region" description="Helical" evidence="7">
    <location>
        <begin position="149"/>
        <end position="170"/>
    </location>
</feature>
<feature type="transmembrane region" description="Helical" evidence="7">
    <location>
        <begin position="32"/>
        <end position="59"/>
    </location>
</feature>
<dbReference type="Gene3D" id="6.10.340.10">
    <property type="match status" value="1"/>
</dbReference>
<dbReference type="PANTHER" id="PTHR43081">
    <property type="entry name" value="ADENYLATE CYCLASE, TERMINAL-DIFFERENTIATION SPECIFIC-RELATED"/>
    <property type="match status" value="1"/>
</dbReference>
<dbReference type="Pfam" id="PF00211">
    <property type="entry name" value="Guanylate_cyc"/>
    <property type="match status" value="1"/>
</dbReference>
<reference evidence="10 11" key="1">
    <citation type="submission" date="2019-01" db="EMBL/GenBank/DDBJ databases">
        <title>Novel species of Nocardioides.</title>
        <authorList>
            <person name="Liu Q."/>
            <person name="Xin Y.-H."/>
        </authorList>
    </citation>
    <scope>NUCLEOTIDE SEQUENCE [LARGE SCALE GENOMIC DNA]</scope>
    <source>
        <strain evidence="10 11">HLT3-15</strain>
    </source>
</reference>
<evidence type="ECO:0000256" key="1">
    <source>
        <dbReference type="ARBA" id="ARBA00004651"/>
    </source>
</evidence>
<protein>
    <submittedName>
        <fullName evidence="10">Adenylate/guanylate cyclase domain-containing protein</fullName>
    </submittedName>
</protein>
<evidence type="ECO:0000256" key="5">
    <source>
        <dbReference type="ARBA" id="ARBA00022989"/>
    </source>
</evidence>
<feature type="domain" description="HAMP" evidence="9">
    <location>
        <begin position="257"/>
        <end position="309"/>
    </location>
</feature>
<dbReference type="RefSeq" id="WP_129479444.1">
    <property type="nucleotide sequence ID" value="NZ_SDWS01000014.1"/>
</dbReference>
<dbReference type="EMBL" id="SDWS01000014">
    <property type="protein sequence ID" value="RYB88484.1"/>
    <property type="molecule type" value="Genomic_DNA"/>
</dbReference>
<keyword evidence="5 7" id="KW-1133">Transmembrane helix</keyword>
<dbReference type="Pfam" id="PF00672">
    <property type="entry name" value="HAMP"/>
    <property type="match status" value="1"/>
</dbReference>
<evidence type="ECO:0000256" key="3">
    <source>
        <dbReference type="ARBA" id="ARBA00022475"/>
    </source>
</evidence>
<organism evidence="10 11">
    <name type="scientific">Nocardioides glacieisoli</name>
    <dbReference type="NCBI Taxonomy" id="1168730"/>
    <lineage>
        <taxon>Bacteria</taxon>
        <taxon>Bacillati</taxon>
        <taxon>Actinomycetota</taxon>
        <taxon>Actinomycetes</taxon>
        <taxon>Propionibacteriales</taxon>
        <taxon>Nocardioidaceae</taxon>
        <taxon>Nocardioides</taxon>
    </lineage>
</organism>
<evidence type="ECO:0000313" key="10">
    <source>
        <dbReference type="EMBL" id="RYB88484.1"/>
    </source>
</evidence>
<dbReference type="AlphaFoldDB" id="A0A4Q2RL16"/>
<evidence type="ECO:0000256" key="6">
    <source>
        <dbReference type="ARBA" id="ARBA00023136"/>
    </source>
</evidence>
<dbReference type="PROSITE" id="PS50885">
    <property type="entry name" value="HAMP"/>
    <property type="match status" value="1"/>
</dbReference>
<feature type="transmembrane region" description="Helical" evidence="7">
    <location>
        <begin position="236"/>
        <end position="260"/>
    </location>
</feature>
<evidence type="ECO:0000256" key="2">
    <source>
        <dbReference type="ARBA" id="ARBA00005381"/>
    </source>
</evidence>
<feature type="transmembrane region" description="Helical" evidence="7">
    <location>
        <begin position="65"/>
        <end position="88"/>
    </location>
</feature>
<feature type="domain" description="Guanylate cyclase" evidence="8">
    <location>
        <begin position="343"/>
        <end position="467"/>
    </location>
</feature>
<keyword evidence="6 7" id="KW-0472">Membrane</keyword>
<evidence type="ECO:0000259" key="9">
    <source>
        <dbReference type="PROSITE" id="PS50885"/>
    </source>
</evidence>
<sequence>MSRRWRTRAPYGSWLLGRPGQSPRAVRIRVQLLLTALLLATNLVGAGVVVVIATVVLPLPPASSAMVVATAVAVPIYVGVAILLGTWIGTASSLRALRWQYDDEPPDARTVRRTLRVPVRLTVLQFALWAIATVLFTVLAAVLQPERALGVGLTVGTASIVVSGIAFLLSDFALRPLAARALVGAELTRRPSLVGVKARSVIFWVVGTAAPVVALMVAGVVALVDDTVTVTRLGVTTIVVGAVVLVFGLLVTVLSASAVVDPVLAVRDALLDVERGQLDREVVVFDGTEVGLLQVGFNRMATGLREREQLRDLFGRHVGREVAQRAAETAGEVELGGEAREASVLFVDLEGSTTYATEHEPAEVVALLNRFFAVIVEEVDRRGGLVNKFMGDAVLAVFGAPVTVDDHAGHALGAARAIAERLAAEVPELSAGIGVATGEVVAGNVGHEERFEYTVIGDAVNSAARLTDLAKKEEGRVLVSLASVEAAGPKEADRWVEHGSVTLRGRGGETALAVPRG</sequence>
<evidence type="ECO:0000259" key="8">
    <source>
        <dbReference type="PROSITE" id="PS50125"/>
    </source>
</evidence>
<name>A0A4Q2RL16_9ACTN</name>
<dbReference type="GO" id="GO:0006171">
    <property type="term" value="P:cAMP biosynthetic process"/>
    <property type="evidence" value="ECO:0007669"/>
    <property type="project" value="TreeGrafter"/>
</dbReference>
<feature type="transmembrane region" description="Helical" evidence="7">
    <location>
        <begin position="121"/>
        <end position="143"/>
    </location>
</feature>
<dbReference type="Gene3D" id="3.30.70.1230">
    <property type="entry name" value="Nucleotide cyclase"/>
    <property type="match status" value="1"/>
</dbReference>
<dbReference type="SMART" id="SM00044">
    <property type="entry name" value="CYCc"/>
    <property type="match status" value="1"/>
</dbReference>
<dbReference type="GO" id="GO:0004016">
    <property type="term" value="F:adenylate cyclase activity"/>
    <property type="evidence" value="ECO:0007669"/>
    <property type="project" value="UniProtKB-ARBA"/>
</dbReference>
<comment type="similarity">
    <text evidence="2">Belongs to the adenylyl cyclase class-3 family.</text>
</comment>
<keyword evidence="3" id="KW-1003">Cell membrane</keyword>
<dbReference type="SUPFAM" id="SSF158472">
    <property type="entry name" value="HAMP domain-like"/>
    <property type="match status" value="1"/>
</dbReference>
<dbReference type="CDD" id="cd06225">
    <property type="entry name" value="HAMP"/>
    <property type="match status" value="1"/>
</dbReference>
<dbReference type="InterPro" id="IPR001054">
    <property type="entry name" value="A/G_cyclase"/>
</dbReference>
<feature type="transmembrane region" description="Helical" evidence="7">
    <location>
        <begin position="201"/>
        <end position="224"/>
    </location>
</feature>
<evidence type="ECO:0000313" key="11">
    <source>
        <dbReference type="Proteomes" id="UP000291838"/>
    </source>
</evidence>
<dbReference type="InterPro" id="IPR003660">
    <property type="entry name" value="HAMP_dom"/>
</dbReference>
<proteinExistence type="inferred from homology"/>
<dbReference type="InterPro" id="IPR029787">
    <property type="entry name" value="Nucleotide_cyclase"/>
</dbReference>
<comment type="caution">
    <text evidence="10">The sequence shown here is derived from an EMBL/GenBank/DDBJ whole genome shotgun (WGS) entry which is preliminary data.</text>
</comment>
<dbReference type="OrthoDB" id="368920at2"/>
<comment type="subcellular location">
    <subcellularLocation>
        <location evidence="1">Cell membrane</location>
        <topology evidence="1">Multi-pass membrane protein</topology>
    </subcellularLocation>
</comment>
<keyword evidence="11" id="KW-1185">Reference proteome</keyword>
<evidence type="ECO:0000256" key="7">
    <source>
        <dbReference type="SAM" id="Phobius"/>
    </source>
</evidence>
<keyword evidence="4 7" id="KW-0812">Transmembrane</keyword>
<dbReference type="Proteomes" id="UP000291838">
    <property type="component" value="Unassembled WGS sequence"/>
</dbReference>
<dbReference type="GO" id="GO:0005886">
    <property type="term" value="C:plasma membrane"/>
    <property type="evidence" value="ECO:0007669"/>
    <property type="project" value="UniProtKB-SubCell"/>
</dbReference>